<feature type="compositionally biased region" description="Polar residues" evidence="3">
    <location>
        <begin position="42"/>
        <end position="63"/>
    </location>
</feature>
<feature type="compositionally biased region" description="Polar residues" evidence="3">
    <location>
        <begin position="106"/>
        <end position="119"/>
    </location>
</feature>
<feature type="compositionally biased region" description="Low complexity" evidence="3">
    <location>
        <begin position="312"/>
        <end position="328"/>
    </location>
</feature>
<feature type="region of interest" description="Disordered" evidence="3">
    <location>
        <begin position="184"/>
        <end position="409"/>
    </location>
</feature>
<feature type="compositionally biased region" description="Polar residues" evidence="3">
    <location>
        <begin position="361"/>
        <end position="379"/>
    </location>
</feature>
<dbReference type="PROSITE" id="PS50961">
    <property type="entry name" value="HTH_LA"/>
    <property type="match status" value="1"/>
</dbReference>
<dbReference type="OrthoDB" id="340227at2759"/>
<dbReference type="HOGENOM" id="CLU_329327_0_0_1"/>
<feature type="compositionally biased region" description="Low complexity" evidence="3">
    <location>
        <begin position="188"/>
        <end position="202"/>
    </location>
</feature>
<feature type="region of interest" description="Disordered" evidence="3">
    <location>
        <begin position="794"/>
        <end position="821"/>
    </location>
</feature>
<accession>A0A0C3BB06</accession>
<protein>
    <recommendedName>
        <fullName evidence="4">HTH La-type RNA-binding domain-containing protein</fullName>
    </recommendedName>
</protein>
<sequence>MAAVGGAMDGSYAERAKKATVQSSFRNNIKPRIPHDAIEVPSASTSDTLDSSPAHSSVNTPATNLIIPPSIPVSSASSENTSPLPSANPLPPRNAWSDRSPWRTPQKPQRTANSPSVVTNGPAIHAVLESSVHETQHEPRSRLTSPAKAPTKINQPNDSDPFVVNYNLTSSSLADAQNWPQVGIATTSVSSPHHPKSSLPSVTPTTMLSTSHTPAKTGHEGENDGTPSKKSKGEKTKWVAIPPKELQAAADEATKRSRPGSTSSKSHSPHINGKGTRSQDENFEGRSGGRPVSRGDGPSPITAGNTRHDRNPSLTVPSTTSSRRVSPLNLTTSLPSVSNNATVQPTLAPESPLKPRAPSPSHAQLHNATSQQGGQNRPSFTFVEPVVPLHPPNRPSNHSRNPSQNPHYQPPPPMYAPGWPMPVYMMPYYPQNHYHYIPPSINPPTIASAQVQTEVAVSRSVRLKRKERPRPKDAVPLAGYRSTVAETLTPQVIGHALIFHTGEEEPSIAEITVLSRGDDSHSKIQTRDSWWSYGVDQQLILRRLKRQPALKSPLLTGQQLSEGPRINFEPEVESSKSTGVDSPIETAILNGANPDMRSAQQPIASTQSSNLPAPGAGPSAHDIGLAMGMPMPIPPMGMHPPPLLMGMHPPPPFLPSPVSAARMDWAPRDDLYVSAPSPSYPYPYPPYGYPPMNPSNGHNAGYSGDGQNRGTSRWRDERYPPRGGRGRGFNGRGRGFRGLTNPRSYNSQVPPSPGGSGQPAYPSQHLPTSAAVYISDPVFHPSMYPYSNTLPPSPFNEYPQAPEAPAAPINDSQARPPSPKPLTQLNFHLDNTQFKLLGQIEYYFSRDNVAKDKFERLGTDRSFAILPAYKTA</sequence>
<evidence type="ECO:0000259" key="4">
    <source>
        <dbReference type="PROSITE" id="PS50961"/>
    </source>
</evidence>
<gene>
    <name evidence="5" type="ORF">M408DRAFT_89246</name>
</gene>
<feature type="compositionally biased region" description="Polar residues" evidence="3">
    <location>
        <begin position="329"/>
        <end position="345"/>
    </location>
</feature>
<name>A0A0C3BB06_SERVB</name>
<feature type="domain" description="HTH La-type RNA-binding" evidence="4">
    <location>
        <begin position="826"/>
        <end position="872"/>
    </location>
</feature>
<evidence type="ECO:0000313" key="5">
    <source>
        <dbReference type="EMBL" id="KIM34000.1"/>
    </source>
</evidence>
<feature type="compositionally biased region" description="Polar residues" evidence="3">
    <location>
        <begin position="810"/>
        <end position="821"/>
    </location>
</feature>
<dbReference type="AlphaFoldDB" id="A0A0C3BB06"/>
<dbReference type="GO" id="GO:0003723">
    <property type="term" value="F:RNA binding"/>
    <property type="evidence" value="ECO:0007669"/>
    <property type="project" value="UniProtKB-UniRule"/>
</dbReference>
<feature type="compositionally biased region" description="Low complexity" evidence="3">
    <location>
        <begin position="395"/>
        <end position="407"/>
    </location>
</feature>
<feature type="compositionally biased region" description="Polar residues" evidence="3">
    <location>
        <begin position="203"/>
        <end position="214"/>
    </location>
</feature>
<dbReference type="InterPro" id="IPR006630">
    <property type="entry name" value="La_HTH"/>
</dbReference>
<proteinExistence type="predicted"/>
<feature type="compositionally biased region" description="Basic and acidic residues" evidence="3">
    <location>
        <begin position="131"/>
        <end position="141"/>
    </location>
</feature>
<evidence type="ECO:0000256" key="1">
    <source>
        <dbReference type="ARBA" id="ARBA00022884"/>
    </source>
</evidence>
<feature type="region of interest" description="Disordered" evidence="3">
    <location>
        <begin position="1"/>
        <end position="161"/>
    </location>
</feature>
<evidence type="ECO:0000256" key="3">
    <source>
        <dbReference type="SAM" id="MobiDB-lite"/>
    </source>
</evidence>
<feature type="compositionally biased region" description="Low complexity" evidence="3">
    <location>
        <begin position="799"/>
        <end position="808"/>
    </location>
</feature>
<evidence type="ECO:0000256" key="2">
    <source>
        <dbReference type="PROSITE-ProRule" id="PRU00332"/>
    </source>
</evidence>
<reference evidence="5 6" key="1">
    <citation type="submission" date="2014-04" db="EMBL/GenBank/DDBJ databases">
        <authorList>
            <consortium name="DOE Joint Genome Institute"/>
            <person name="Kuo A."/>
            <person name="Zuccaro A."/>
            <person name="Kohler A."/>
            <person name="Nagy L.G."/>
            <person name="Floudas D."/>
            <person name="Copeland A."/>
            <person name="Barry K.W."/>
            <person name="Cichocki N."/>
            <person name="Veneault-Fourrey C."/>
            <person name="LaButti K."/>
            <person name="Lindquist E.A."/>
            <person name="Lipzen A."/>
            <person name="Lundell T."/>
            <person name="Morin E."/>
            <person name="Murat C."/>
            <person name="Sun H."/>
            <person name="Tunlid A."/>
            <person name="Henrissat B."/>
            <person name="Grigoriev I.V."/>
            <person name="Hibbett D.S."/>
            <person name="Martin F."/>
            <person name="Nordberg H.P."/>
            <person name="Cantor M.N."/>
            <person name="Hua S.X."/>
        </authorList>
    </citation>
    <scope>NUCLEOTIDE SEQUENCE [LARGE SCALE GENOMIC DNA]</scope>
    <source>
        <strain evidence="5 6">MAFF 305830</strain>
    </source>
</reference>
<keyword evidence="1 2" id="KW-0694">RNA-binding</keyword>
<feature type="compositionally biased region" description="Low complexity" evidence="3">
    <location>
        <begin position="66"/>
        <end position="78"/>
    </location>
</feature>
<evidence type="ECO:0000313" key="6">
    <source>
        <dbReference type="Proteomes" id="UP000054097"/>
    </source>
</evidence>
<dbReference type="STRING" id="933852.A0A0C3BB06"/>
<feature type="region of interest" description="Disordered" evidence="3">
    <location>
        <begin position="695"/>
        <end position="764"/>
    </location>
</feature>
<reference evidence="6" key="2">
    <citation type="submission" date="2015-01" db="EMBL/GenBank/DDBJ databases">
        <title>Evolutionary Origins and Diversification of the Mycorrhizal Mutualists.</title>
        <authorList>
            <consortium name="DOE Joint Genome Institute"/>
            <consortium name="Mycorrhizal Genomics Consortium"/>
            <person name="Kohler A."/>
            <person name="Kuo A."/>
            <person name="Nagy L.G."/>
            <person name="Floudas D."/>
            <person name="Copeland A."/>
            <person name="Barry K.W."/>
            <person name="Cichocki N."/>
            <person name="Veneault-Fourrey C."/>
            <person name="LaButti K."/>
            <person name="Lindquist E.A."/>
            <person name="Lipzen A."/>
            <person name="Lundell T."/>
            <person name="Morin E."/>
            <person name="Murat C."/>
            <person name="Riley R."/>
            <person name="Ohm R."/>
            <person name="Sun H."/>
            <person name="Tunlid A."/>
            <person name="Henrissat B."/>
            <person name="Grigoriev I.V."/>
            <person name="Hibbett D.S."/>
            <person name="Martin F."/>
        </authorList>
    </citation>
    <scope>NUCLEOTIDE SEQUENCE [LARGE SCALE GENOMIC DNA]</scope>
    <source>
        <strain evidence="6">MAFF 305830</strain>
    </source>
</reference>
<dbReference type="Proteomes" id="UP000054097">
    <property type="component" value="Unassembled WGS sequence"/>
</dbReference>
<keyword evidence="6" id="KW-1185">Reference proteome</keyword>
<organism evidence="5 6">
    <name type="scientific">Serendipita vermifera MAFF 305830</name>
    <dbReference type="NCBI Taxonomy" id="933852"/>
    <lineage>
        <taxon>Eukaryota</taxon>
        <taxon>Fungi</taxon>
        <taxon>Dikarya</taxon>
        <taxon>Basidiomycota</taxon>
        <taxon>Agaricomycotina</taxon>
        <taxon>Agaricomycetes</taxon>
        <taxon>Sebacinales</taxon>
        <taxon>Serendipitaceae</taxon>
        <taxon>Serendipita</taxon>
    </lineage>
</organism>
<dbReference type="EMBL" id="KN824277">
    <property type="protein sequence ID" value="KIM34000.1"/>
    <property type="molecule type" value="Genomic_DNA"/>
</dbReference>